<dbReference type="SUPFAM" id="SSF81383">
    <property type="entry name" value="F-box domain"/>
    <property type="match status" value="1"/>
</dbReference>
<protein>
    <recommendedName>
        <fullName evidence="3">Ankyrin repeat domain containing protein</fullName>
    </recommendedName>
</protein>
<name>S4W0G7_9VIRU</name>
<evidence type="ECO:0000313" key="2">
    <source>
        <dbReference type="Proteomes" id="UP000204584"/>
    </source>
</evidence>
<accession>S4W0G7</accession>
<proteinExistence type="predicted"/>
<organism evidence="1 2">
    <name type="scientific">Pandoravirus salinus</name>
    <dbReference type="NCBI Taxonomy" id="1349410"/>
    <lineage>
        <taxon>Viruses</taxon>
        <taxon>Pandoravirus</taxon>
    </lineage>
</organism>
<evidence type="ECO:0008006" key="3">
    <source>
        <dbReference type="Google" id="ProtNLM"/>
    </source>
</evidence>
<dbReference type="GeneID" id="16607068"/>
<dbReference type="Proteomes" id="UP000204584">
    <property type="component" value="Segment"/>
</dbReference>
<dbReference type="KEGG" id="vg:16607068"/>
<sequence>MQCESPAIGDLPVELLRYILVAFTDRRDRLAAFWVCRSWRRQIVLGRRYCWTREATRRQPGALFQEVVDAIRTGRRQWAMWLIGALQFCAKDLHYRNCLLGAVAGADLFDAEWVVWLRDRGCRWTSLSASLAIGRGCRAVLYEAHADGVAGPALWTALAETGDVEGLAWAHAHQRHWNASDLHSIVYAAGLAGHVDVLDWLVEGLGYAARDIAPLVFSHGHWTYPPPMPVIAWASRVGALPWDKEKRMRSAGAHDHADIIKYALDHGATQWLPSAVDRAIFYGADRTVRVCLDAGIVPVRVAALRRCSSAGLSLSLVSRLYASGHIHLGTEACLLAIDRGDVEMLDWLASVDCTADVDILWRACVRESRFAVALWMVSRFGDPPIGALDWMLFDVDSAVTLVEHARTIELLASRGCKWTSKACAHIIRVGLLDLLRRAAASSDFVWEPEKWLRLALSIDSDRHREMARWIAQKTGQCVEAAEADLIAAALP</sequence>
<evidence type="ECO:0000313" key="1">
    <source>
        <dbReference type="EMBL" id="AGO85281.1"/>
    </source>
</evidence>
<dbReference type="EMBL" id="KC977571">
    <property type="protein sequence ID" value="AGO85281.1"/>
    <property type="molecule type" value="Genomic_DNA"/>
</dbReference>
<dbReference type="RefSeq" id="YP_008438355.1">
    <property type="nucleotide sequence ID" value="NC_022098.1"/>
</dbReference>
<dbReference type="InterPro" id="IPR036047">
    <property type="entry name" value="F-box-like_dom_sf"/>
</dbReference>
<keyword evidence="2" id="KW-1185">Reference proteome</keyword>
<reference evidence="1 2" key="1">
    <citation type="journal article" date="2013" name="Science">
        <title>Pandoraviruses: amoeba viruses with genomes up to 2.5 Mb reaching that of parasitic eukaryotes.</title>
        <authorList>
            <person name="Philippe N."/>
            <person name="Legendre M."/>
            <person name="Doutre G."/>
            <person name="Coute Y."/>
            <person name="Poirot O."/>
            <person name="Lescot M."/>
            <person name="Arslan D."/>
            <person name="Seltzer V."/>
            <person name="Bertaux L."/>
            <person name="Bruley C."/>
            <person name="Garin J."/>
            <person name="Claverie J.M."/>
            <person name="Abergel C."/>
        </authorList>
    </citation>
    <scope>NUCLEOTIDE SEQUENCE [LARGE SCALE GENOMIC DNA]</scope>
</reference>
<gene>
    <name evidence="1" type="ORF">psal_cds_1071</name>
</gene>